<protein>
    <submittedName>
        <fullName evidence="2">Type II toxin-antitoxin system RelE/ParE family toxin</fullName>
    </submittedName>
</protein>
<name>A0A9X7VWK8_9BACL</name>
<dbReference type="InterPro" id="IPR035093">
    <property type="entry name" value="RelE/ParE_toxin_dom_sf"/>
</dbReference>
<dbReference type="EMBL" id="CP071182">
    <property type="protein sequence ID" value="QSO46359.1"/>
    <property type="molecule type" value="Genomic_DNA"/>
</dbReference>
<dbReference type="AlphaFoldDB" id="A0A9X7VWK8"/>
<proteinExistence type="predicted"/>
<keyword evidence="3" id="KW-1185">Reference proteome</keyword>
<dbReference type="Proteomes" id="UP000663505">
    <property type="component" value="Chromosome"/>
</dbReference>
<dbReference type="KEGG" id="afx:JZ786_17975"/>
<organism evidence="2 3">
    <name type="scientific">Alicyclobacillus mengziensis</name>
    <dbReference type="NCBI Taxonomy" id="2931921"/>
    <lineage>
        <taxon>Bacteria</taxon>
        <taxon>Bacillati</taxon>
        <taxon>Bacillota</taxon>
        <taxon>Bacilli</taxon>
        <taxon>Bacillales</taxon>
        <taxon>Alicyclobacillaceae</taxon>
        <taxon>Alicyclobacillus</taxon>
    </lineage>
</organism>
<evidence type="ECO:0000256" key="1">
    <source>
        <dbReference type="ARBA" id="ARBA00022649"/>
    </source>
</evidence>
<dbReference type="Pfam" id="PF05016">
    <property type="entry name" value="ParE_toxin"/>
    <property type="match status" value="1"/>
</dbReference>
<sequence>MAISEIAETDLREMVQYIAFERMELFNARHLLSGIQEAILELEKIPYRYALVRDERLASQGIRMLPVDNHIVFYIVAEMNKSVTIVRILYGKREWRQLL</sequence>
<dbReference type="InterPro" id="IPR007712">
    <property type="entry name" value="RelE/ParE_toxin"/>
</dbReference>
<dbReference type="Gene3D" id="3.30.2310.20">
    <property type="entry name" value="RelE-like"/>
    <property type="match status" value="1"/>
</dbReference>
<gene>
    <name evidence="2" type="ORF">JZ786_17975</name>
</gene>
<evidence type="ECO:0000313" key="2">
    <source>
        <dbReference type="EMBL" id="QSO46359.1"/>
    </source>
</evidence>
<dbReference type="RefSeq" id="WP_206655728.1">
    <property type="nucleotide sequence ID" value="NZ_CP071182.1"/>
</dbReference>
<keyword evidence="1" id="KW-1277">Toxin-antitoxin system</keyword>
<evidence type="ECO:0000313" key="3">
    <source>
        <dbReference type="Proteomes" id="UP000663505"/>
    </source>
</evidence>
<accession>A0A9X7VWK8</accession>
<reference evidence="2 3" key="1">
    <citation type="submission" date="2021-02" db="EMBL/GenBank/DDBJ databases">
        <title>Alicyclobacillus curvatus sp. nov. and Alicyclobacillus mengziensis sp. nov., two acidophilic bacteria isolated from acid mine drainage.</title>
        <authorList>
            <person name="Huang Y."/>
        </authorList>
    </citation>
    <scope>NUCLEOTIDE SEQUENCE [LARGE SCALE GENOMIC DNA]</scope>
    <source>
        <strain evidence="2 3">S30H14</strain>
    </source>
</reference>